<reference evidence="3" key="1">
    <citation type="submission" date="2023-08" db="EMBL/GenBank/DDBJ databases">
        <title>Black Yeasts Isolated from many extreme environments.</title>
        <authorList>
            <person name="Coleine C."/>
            <person name="Stajich J.E."/>
            <person name="Selbmann L."/>
        </authorList>
    </citation>
    <scope>NUCLEOTIDE SEQUENCE</scope>
    <source>
        <strain evidence="3">CCFEE 5810</strain>
    </source>
</reference>
<evidence type="ECO:0000256" key="2">
    <source>
        <dbReference type="SAM" id="SignalP"/>
    </source>
</evidence>
<sequence length="191" mass="21597">MTSTFNYCLATLVLFTVWLVLCYSFCICFDPSWSTAERERLLREAPHLEPTNLEMQQKHTELLSRAADLQIVMKDYGALRAHLSKESREGLGPDLPTWDFGAALEQAMKPQTRKLSPPSDLEVEQMVELTATAFTLTLFVWATMCMIRRGGDTTLVVALLWRIIFVAPFMRAIMLTMHSVAEAKRAGFFGG</sequence>
<feature type="transmembrane region" description="Helical" evidence="1">
    <location>
        <begin position="159"/>
        <end position="181"/>
    </location>
</feature>
<keyword evidence="1" id="KW-0472">Membrane</keyword>
<keyword evidence="2" id="KW-0732">Signal</keyword>
<keyword evidence="1" id="KW-1133">Transmembrane helix</keyword>
<dbReference type="AlphaFoldDB" id="A0AAN7VP87"/>
<feature type="transmembrane region" description="Helical" evidence="1">
    <location>
        <begin position="126"/>
        <end position="147"/>
    </location>
</feature>
<evidence type="ECO:0000313" key="4">
    <source>
        <dbReference type="Proteomes" id="UP001310594"/>
    </source>
</evidence>
<keyword evidence="1" id="KW-0812">Transmembrane</keyword>
<gene>
    <name evidence="3" type="ORF">LTR97_007775</name>
</gene>
<evidence type="ECO:0000313" key="3">
    <source>
        <dbReference type="EMBL" id="KAK5696473.1"/>
    </source>
</evidence>
<name>A0AAN7VP87_9PEZI</name>
<feature type="signal peptide" evidence="2">
    <location>
        <begin position="1"/>
        <end position="22"/>
    </location>
</feature>
<evidence type="ECO:0000256" key="1">
    <source>
        <dbReference type="SAM" id="Phobius"/>
    </source>
</evidence>
<proteinExistence type="predicted"/>
<dbReference type="EMBL" id="JAVRQU010000012">
    <property type="protein sequence ID" value="KAK5696473.1"/>
    <property type="molecule type" value="Genomic_DNA"/>
</dbReference>
<dbReference type="Proteomes" id="UP001310594">
    <property type="component" value="Unassembled WGS sequence"/>
</dbReference>
<protein>
    <submittedName>
        <fullName evidence="3">Uncharacterized protein</fullName>
    </submittedName>
</protein>
<comment type="caution">
    <text evidence="3">The sequence shown here is derived from an EMBL/GenBank/DDBJ whole genome shotgun (WGS) entry which is preliminary data.</text>
</comment>
<organism evidence="3 4">
    <name type="scientific">Elasticomyces elasticus</name>
    <dbReference type="NCBI Taxonomy" id="574655"/>
    <lineage>
        <taxon>Eukaryota</taxon>
        <taxon>Fungi</taxon>
        <taxon>Dikarya</taxon>
        <taxon>Ascomycota</taxon>
        <taxon>Pezizomycotina</taxon>
        <taxon>Dothideomycetes</taxon>
        <taxon>Dothideomycetidae</taxon>
        <taxon>Mycosphaerellales</taxon>
        <taxon>Teratosphaeriaceae</taxon>
        <taxon>Elasticomyces</taxon>
    </lineage>
</organism>
<accession>A0AAN7VP87</accession>
<feature type="chain" id="PRO_5043005646" evidence="2">
    <location>
        <begin position="23"/>
        <end position="191"/>
    </location>
</feature>